<evidence type="ECO:0000313" key="2">
    <source>
        <dbReference type="Proteomes" id="UP000828048"/>
    </source>
</evidence>
<comment type="caution">
    <text evidence="1">The sequence shown here is derived from an EMBL/GenBank/DDBJ whole genome shotgun (WGS) entry which is preliminary data.</text>
</comment>
<protein>
    <submittedName>
        <fullName evidence="1">Uncharacterized protein</fullName>
    </submittedName>
</protein>
<accession>A0ACB7YP69</accession>
<name>A0ACB7YP69_9ERIC</name>
<dbReference type="EMBL" id="CM037161">
    <property type="protein sequence ID" value="KAH7855212.1"/>
    <property type="molecule type" value="Genomic_DNA"/>
</dbReference>
<reference evidence="1 2" key="1">
    <citation type="journal article" date="2021" name="Hortic Res">
        <title>High-quality reference genome and annotation aids understanding of berry development for evergreen blueberry (Vaccinium darrowii).</title>
        <authorList>
            <person name="Yu J."/>
            <person name="Hulse-Kemp A.M."/>
            <person name="Babiker E."/>
            <person name="Staton M."/>
        </authorList>
    </citation>
    <scope>NUCLEOTIDE SEQUENCE [LARGE SCALE GENOMIC DNA]</scope>
    <source>
        <strain evidence="2">cv. NJ 8807/NJ 8810</strain>
        <tissue evidence="1">Young leaf</tissue>
    </source>
</reference>
<proteinExistence type="predicted"/>
<organism evidence="1 2">
    <name type="scientific">Vaccinium darrowii</name>
    <dbReference type="NCBI Taxonomy" id="229202"/>
    <lineage>
        <taxon>Eukaryota</taxon>
        <taxon>Viridiplantae</taxon>
        <taxon>Streptophyta</taxon>
        <taxon>Embryophyta</taxon>
        <taxon>Tracheophyta</taxon>
        <taxon>Spermatophyta</taxon>
        <taxon>Magnoliopsida</taxon>
        <taxon>eudicotyledons</taxon>
        <taxon>Gunneridae</taxon>
        <taxon>Pentapetalae</taxon>
        <taxon>asterids</taxon>
        <taxon>Ericales</taxon>
        <taxon>Ericaceae</taxon>
        <taxon>Vaccinioideae</taxon>
        <taxon>Vaccinieae</taxon>
        <taxon>Vaccinium</taxon>
    </lineage>
</organism>
<sequence length="360" mass="40880">MFWRVAENLVPCIKCIREIKEKQHHARELVEILCMEIAKSKPLEVEKIFKPILRTAIHVGIPEIVEEIIVSYPRVMTMTVHEDQRIFQYAIQCRRESVFNLIYQLDYGSRYISQQDKSKNNGLHVAANLKHEQEIIVRASATGPVLQMQRELQWFKEVKKFAPPRDKERRNSDGMTPAEVFSETHQNLVKDSERWMKDTATSCTIVAALIATMVFAAAITVPGGNNSYDGHPVLSKQKAFVIFGISDALALFSSITSVLMFLLILTSRYAEEDFLRTLPNRLVVGLITLFVSILSTMVAFGAILYLVFGYNQEWVLIPIIALASIPATLFGALQLPLLVEMIQSTYGRSIFSKQSDRVLR</sequence>
<dbReference type="Proteomes" id="UP000828048">
    <property type="component" value="Chromosome 11"/>
</dbReference>
<keyword evidence="2" id="KW-1185">Reference proteome</keyword>
<evidence type="ECO:0000313" key="1">
    <source>
        <dbReference type="EMBL" id="KAH7855212.1"/>
    </source>
</evidence>
<gene>
    <name evidence="1" type="ORF">Vadar_022409</name>
</gene>